<dbReference type="Proteomes" id="UP000198507">
    <property type="component" value="Unassembled WGS sequence"/>
</dbReference>
<proteinExistence type="predicted"/>
<keyword evidence="1" id="KW-0812">Transmembrane</keyword>
<evidence type="ECO:0000256" key="1">
    <source>
        <dbReference type="SAM" id="Phobius"/>
    </source>
</evidence>
<dbReference type="EMBL" id="FOIE01000003">
    <property type="protein sequence ID" value="SET28014.1"/>
    <property type="molecule type" value="Genomic_DNA"/>
</dbReference>
<dbReference type="AlphaFoldDB" id="A0A1I0D6X5"/>
<organism evidence="2 3">
    <name type="scientific">Geodermatophilus poikilotrophus</name>
    <dbReference type="NCBI Taxonomy" id="1333667"/>
    <lineage>
        <taxon>Bacteria</taxon>
        <taxon>Bacillati</taxon>
        <taxon>Actinomycetota</taxon>
        <taxon>Actinomycetes</taxon>
        <taxon>Geodermatophilales</taxon>
        <taxon>Geodermatophilaceae</taxon>
        <taxon>Geodermatophilus</taxon>
    </lineage>
</organism>
<feature type="transmembrane region" description="Helical" evidence="1">
    <location>
        <begin position="61"/>
        <end position="89"/>
    </location>
</feature>
<keyword evidence="3" id="KW-1185">Reference proteome</keyword>
<dbReference type="OrthoDB" id="74134at2"/>
<keyword evidence="1" id="KW-0472">Membrane</keyword>
<name>A0A1I0D6X5_9ACTN</name>
<gene>
    <name evidence="2" type="ORF">SAMN04488546_1963</name>
</gene>
<keyword evidence="1" id="KW-1133">Transmembrane helix</keyword>
<sequence>MRLAVKLLLGWFALFGLVIGLWQAVFPASFYADFPGMGHHWVSPDGPYNEHLLRDVGLGNLAVGTVALVALLTGVVWVARAVGLAVVVMDLPHQLHHQAHVSVLPSTTDRVLQSTSLAAVSLAAVALLVLTSRLSAASASAAPRSDLREPAPTRP</sequence>
<reference evidence="3" key="1">
    <citation type="submission" date="2016-10" db="EMBL/GenBank/DDBJ databases">
        <authorList>
            <person name="Varghese N."/>
            <person name="Submissions S."/>
        </authorList>
    </citation>
    <scope>NUCLEOTIDE SEQUENCE [LARGE SCALE GENOMIC DNA]</scope>
    <source>
        <strain evidence="3">DSM 44209</strain>
    </source>
</reference>
<protein>
    <recommendedName>
        <fullName evidence="4">DUF4267 domain-containing protein</fullName>
    </recommendedName>
</protein>
<evidence type="ECO:0000313" key="2">
    <source>
        <dbReference type="EMBL" id="SET28014.1"/>
    </source>
</evidence>
<accession>A0A1I0D6X5</accession>
<evidence type="ECO:0008006" key="4">
    <source>
        <dbReference type="Google" id="ProtNLM"/>
    </source>
</evidence>
<evidence type="ECO:0000313" key="3">
    <source>
        <dbReference type="Proteomes" id="UP000198507"/>
    </source>
</evidence>
<dbReference type="RefSeq" id="WP_091442917.1">
    <property type="nucleotide sequence ID" value="NZ_FOIE01000003.1"/>
</dbReference>